<keyword evidence="2" id="KW-1185">Reference proteome</keyword>
<feature type="non-terminal residue" evidence="1">
    <location>
        <position position="1"/>
    </location>
</feature>
<name>A0A1I4T547_9BACT</name>
<gene>
    <name evidence="1" type="ORF">SAMN05660836_01229</name>
</gene>
<dbReference type="AlphaFoldDB" id="A0A1I4T547"/>
<sequence length="39" mass="4748">EELEGRITIGVLVDRELPIYTQEYEKIREEARQRFLKRA</sequence>
<dbReference type="Proteomes" id="UP000199611">
    <property type="component" value="Unassembled WGS sequence"/>
</dbReference>
<organism evidence="1 2">
    <name type="scientific">Thermodesulforhabdus norvegica</name>
    <dbReference type="NCBI Taxonomy" id="39841"/>
    <lineage>
        <taxon>Bacteria</taxon>
        <taxon>Pseudomonadati</taxon>
        <taxon>Thermodesulfobacteriota</taxon>
        <taxon>Syntrophobacteria</taxon>
        <taxon>Syntrophobacterales</taxon>
        <taxon>Thermodesulforhabdaceae</taxon>
        <taxon>Thermodesulforhabdus</taxon>
    </lineage>
</organism>
<evidence type="ECO:0000313" key="1">
    <source>
        <dbReference type="EMBL" id="SFM71747.1"/>
    </source>
</evidence>
<accession>A0A1I4T547</accession>
<evidence type="ECO:0000313" key="2">
    <source>
        <dbReference type="Proteomes" id="UP000199611"/>
    </source>
</evidence>
<reference evidence="2" key="1">
    <citation type="submission" date="2016-10" db="EMBL/GenBank/DDBJ databases">
        <authorList>
            <person name="Varghese N."/>
            <person name="Submissions S."/>
        </authorList>
    </citation>
    <scope>NUCLEOTIDE SEQUENCE [LARGE SCALE GENOMIC DNA]</scope>
    <source>
        <strain evidence="2">DSM 9990</strain>
    </source>
</reference>
<protein>
    <submittedName>
        <fullName evidence="1">2-oxoglutarate ferredoxin oxidoreductase subunit beta</fullName>
    </submittedName>
</protein>
<dbReference type="EMBL" id="FOUU01000003">
    <property type="protein sequence ID" value="SFM71747.1"/>
    <property type="molecule type" value="Genomic_DNA"/>
</dbReference>
<proteinExistence type="predicted"/>